<feature type="transmembrane region" description="Helical" evidence="1">
    <location>
        <begin position="39"/>
        <end position="60"/>
    </location>
</feature>
<feature type="transmembrane region" description="Helical" evidence="1">
    <location>
        <begin position="211"/>
        <end position="236"/>
    </location>
</feature>
<reference evidence="2 3" key="1">
    <citation type="journal article" date="2017" name="Front. Microbiol.">
        <title>New Insights into the Diversity of the Genus Faecalibacterium.</title>
        <authorList>
            <person name="Benevides L."/>
            <person name="Burman S."/>
            <person name="Martin R."/>
            <person name="Robert V."/>
            <person name="Thomas M."/>
            <person name="Miquel S."/>
            <person name="Chain F."/>
            <person name="Sokol H."/>
            <person name="Bermudez-Humaran L.G."/>
            <person name="Morrison M."/>
            <person name="Langella P."/>
            <person name="Azevedo V.A."/>
            <person name="Chatel J.M."/>
            <person name="Soares S."/>
        </authorList>
    </citation>
    <scope>NUCLEOTIDE SEQUENCE [LARGE SCALE GENOMIC DNA]</scope>
    <source>
        <strain evidence="2 3">AHMP21</strain>
    </source>
</reference>
<proteinExistence type="predicted"/>
<keyword evidence="1" id="KW-1133">Transmembrane helix</keyword>
<sequence>MEAEGLRMYQIGLFLLAVLAGALPFAVPQACGQALREGLALCAGPLLLSLFPFLVVSSLLVQCPAGDLLAIPLRPAAWCIGVQAPCAARVLLIGLFGGFAPAANAAAQAVRTGQLTPRQADALLPACVCSGPSFVVLTVGQTLLHSTELGILLFLAQLSAGYLTAALLNRLSGAGQPAPYTAPPPEAPPPQLTDLLTNATMAYLKLCGFVLFFRMLAAGVGAVFPPAVGTVCAMLLEVCSGCDLAACTGPWGSLLCCAALSVQGLSVLLQVRALCPPEMTLRPLLAGRLLHLPLSVGLFWLLLPQGEQSVFSTLPPQVVPMRRLPPDCLLLVFFVCCLAVCQLTRLLQKPDPEPKETVVNRAER</sequence>
<evidence type="ECO:0000313" key="2">
    <source>
        <dbReference type="EMBL" id="PDX86391.1"/>
    </source>
</evidence>
<comment type="caution">
    <text evidence="2">The sequence shown here is derived from an EMBL/GenBank/DDBJ whole genome shotgun (WGS) entry which is preliminary data.</text>
</comment>
<keyword evidence="1" id="KW-0812">Transmembrane</keyword>
<dbReference type="OrthoDB" id="1645614at2"/>
<dbReference type="AlphaFoldDB" id="A0A2A7B507"/>
<protein>
    <recommendedName>
        <fullName evidence="4">Sporulation integral membrane protein YlbJ</fullName>
    </recommendedName>
</protein>
<evidence type="ECO:0008006" key="4">
    <source>
        <dbReference type="Google" id="ProtNLM"/>
    </source>
</evidence>
<keyword evidence="1" id="KW-0472">Membrane</keyword>
<name>A0A2A7B507_9FIRM</name>
<feature type="transmembrane region" description="Helical" evidence="1">
    <location>
        <begin position="80"/>
        <end position="102"/>
    </location>
</feature>
<accession>A0A2A7B507</accession>
<evidence type="ECO:0000256" key="1">
    <source>
        <dbReference type="SAM" id="Phobius"/>
    </source>
</evidence>
<feature type="transmembrane region" description="Helical" evidence="1">
    <location>
        <begin position="122"/>
        <end position="143"/>
    </location>
</feature>
<dbReference type="Proteomes" id="UP000220904">
    <property type="component" value="Unassembled WGS sequence"/>
</dbReference>
<feature type="transmembrane region" description="Helical" evidence="1">
    <location>
        <begin position="149"/>
        <end position="168"/>
    </location>
</feature>
<gene>
    <name evidence="2" type="ORF">CHR60_06465</name>
</gene>
<dbReference type="EMBL" id="NOUV01000014">
    <property type="protein sequence ID" value="PDX86391.1"/>
    <property type="molecule type" value="Genomic_DNA"/>
</dbReference>
<organism evidence="2 3">
    <name type="scientific">Faecalibacterium prausnitzii</name>
    <dbReference type="NCBI Taxonomy" id="853"/>
    <lineage>
        <taxon>Bacteria</taxon>
        <taxon>Bacillati</taxon>
        <taxon>Bacillota</taxon>
        <taxon>Clostridia</taxon>
        <taxon>Eubacteriales</taxon>
        <taxon>Oscillospiraceae</taxon>
        <taxon>Faecalibacterium</taxon>
    </lineage>
</organism>
<evidence type="ECO:0000313" key="3">
    <source>
        <dbReference type="Proteomes" id="UP000220904"/>
    </source>
</evidence>
<feature type="transmembrane region" description="Helical" evidence="1">
    <location>
        <begin position="6"/>
        <end position="27"/>
    </location>
</feature>